<dbReference type="AlphaFoldDB" id="R4T3M2"/>
<accession>R4T3M2</accession>
<reference evidence="1 2" key="1">
    <citation type="journal article" date="2013" name="BMC Genomics">
        <title>ContigScape: a Cytoscape plugin facilitating microbial genome gap closing.</title>
        <authorList>
            <person name="Tang B."/>
            <person name="Wang Q."/>
            <person name="Yang M."/>
            <person name="Xie F."/>
            <person name="Zhu Y."/>
            <person name="Zhuo Y."/>
            <person name="Wang S."/>
            <person name="Gao H."/>
            <person name="Ding X."/>
            <person name="Zhang L."/>
            <person name="Zhao G."/>
            <person name="Zheng H."/>
        </authorList>
    </citation>
    <scope>NUCLEOTIDE SEQUENCE [LARGE SCALE GENOMIC DNA]</scope>
    <source>
        <strain evidence="1 2">HCCB10007</strain>
    </source>
</reference>
<dbReference type="EMBL" id="CP003410">
    <property type="protein sequence ID" value="AGM05283.1"/>
    <property type="molecule type" value="Genomic_DNA"/>
</dbReference>
<protein>
    <submittedName>
        <fullName evidence="1">Uncharacterized protein</fullName>
    </submittedName>
</protein>
<gene>
    <name evidence="1" type="ORF">AORI_2696</name>
</gene>
<dbReference type="Proteomes" id="UP000013968">
    <property type="component" value="Chromosome"/>
</dbReference>
<dbReference type="HOGENOM" id="CLU_741425_0_0_11"/>
<sequence>MTRSLIADDYISPWDLQDAGPEDFPELHEIRRTGDQAQRNAARALLFALGGPEALGEYDLALVRRLIQGKLADDVPVAMQACEFWYAIPTADQAAVLDAFGLSDPEPVTMSLGTEIWHQRHFGPGHQRCARVYVSPALDGWTLVFGGPSEDAHPADVTDESSWSSEPREHYQAMLANEKVWRRVVRDRCAELSRKFGEAHHYYRSHGDSMTSWCVAENGSLVRFYDNAAPEESVGALPAENDYLLPHEDAPLPEGWADDIHHTEDPLDWQREFVRRYRRLKTEIGFPDHCDADTIAEAVSVHPGKIGPHTRVEGNGVIALTGCGRRYGHPRTLLRGLTYTPPPDRLTLLDEDRT</sequence>
<dbReference type="PATRIC" id="fig|1156913.3.peg.2765"/>
<evidence type="ECO:0000313" key="2">
    <source>
        <dbReference type="Proteomes" id="UP000013968"/>
    </source>
</evidence>
<name>R4T3M2_9PSEU</name>
<organism evidence="1 2">
    <name type="scientific">Amycolatopsis keratiniphila</name>
    <dbReference type="NCBI Taxonomy" id="129921"/>
    <lineage>
        <taxon>Bacteria</taxon>
        <taxon>Bacillati</taxon>
        <taxon>Actinomycetota</taxon>
        <taxon>Actinomycetes</taxon>
        <taxon>Pseudonocardiales</taxon>
        <taxon>Pseudonocardiaceae</taxon>
        <taxon>Amycolatopsis</taxon>
        <taxon>Amycolatopsis japonica group</taxon>
    </lineage>
</organism>
<dbReference type="KEGG" id="aoi:AORI_2696"/>
<keyword evidence="2" id="KW-1185">Reference proteome</keyword>
<proteinExistence type="predicted"/>
<evidence type="ECO:0000313" key="1">
    <source>
        <dbReference type="EMBL" id="AGM05283.1"/>
    </source>
</evidence>